<sequence length="302" mass="31501">MADLRFGVAVAPVAAELDTVVGLARSADEAGLDLFGVQDHPYVADFVDTMSLIGHLLAATRHLRVFPDVANLPLRTPALLAKQAASLDLLSDGRFELGLGAGASQPAVGAMGSPVRTPGQAFRALEEGIAVIRAMWDAGHAVRADGEHYRLAGIQAGPAPAHQVGIWLGSVGPRMLELTGRLADGWAAPIAPYLPYEHWPAAMAAIDAGAREAGREPSEVVRVAHLVGTVTEAPTGQATTHAGLRGSAPIQAGAGQWADLIRSLAEDVGFDTFVFCPAEATPGQLDRWAREVVPAVRGSRNS</sequence>
<dbReference type="Gene3D" id="3.20.20.30">
    <property type="entry name" value="Luciferase-like domain"/>
    <property type="match status" value="1"/>
</dbReference>
<organism evidence="2 3">
    <name type="scientific">Saccharopolyspora erythraea</name>
    <name type="common">Streptomyces erythraeus</name>
    <dbReference type="NCBI Taxonomy" id="1836"/>
    <lineage>
        <taxon>Bacteria</taxon>
        <taxon>Bacillati</taxon>
        <taxon>Actinomycetota</taxon>
        <taxon>Actinomycetes</taxon>
        <taxon>Pseudonocardiales</taxon>
        <taxon>Pseudonocardiaceae</taxon>
        <taxon>Saccharopolyspora</taxon>
    </lineage>
</organism>
<dbReference type="InterPro" id="IPR036661">
    <property type="entry name" value="Luciferase-like_sf"/>
</dbReference>
<dbReference type="PANTHER" id="PTHR43244:SF2">
    <property type="entry name" value="CONSERVED HYPOTHETICAL ALANINE AND PROLINE-RICH PROTEIN"/>
    <property type="match status" value="1"/>
</dbReference>
<gene>
    <name evidence="2" type="ORF">GCM10009533_44310</name>
</gene>
<protein>
    <submittedName>
        <fullName evidence="2">LLM class flavin-dependent oxidoreductase</fullName>
    </submittedName>
</protein>
<evidence type="ECO:0000313" key="2">
    <source>
        <dbReference type="EMBL" id="GAA0540362.1"/>
    </source>
</evidence>
<dbReference type="CDD" id="cd01097">
    <property type="entry name" value="Tetrahydromethanopterin_reductase"/>
    <property type="match status" value="1"/>
</dbReference>
<dbReference type="Proteomes" id="UP001500729">
    <property type="component" value="Unassembled WGS sequence"/>
</dbReference>
<dbReference type="Pfam" id="PF00296">
    <property type="entry name" value="Bac_luciferase"/>
    <property type="match status" value="1"/>
</dbReference>
<dbReference type="EMBL" id="BAAAGS010000031">
    <property type="protein sequence ID" value="GAA0540362.1"/>
    <property type="molecule type" value="Genomic_DNA"/>
</dbReference>
<dbReference type="SUPFAM" id="SSF51679">
    <property type="entry name" value="Bacterial luciferase-like"/>
    <property type="match status" value="1"/>
</dbReference>
<dbReference type="InterPro" id="IPR011251">
    <property type="entry name" value="Luciferase-like_dom"/>
</dbReference>
<proteinExistence type="predicted"/>
<dbReference type="InterPro" id="IPR050564">
    <property type="entry name" value="F420-G6PD/mer"/>
</dbReference>
<name>A0ABP3NEJ4_SACER</name>
<keyword evidence="3" id="KW-1185">Reference proteome</keyword>
<dbReference type="PANTHER" id="PTHR43244">
    <property type="match status" value="1"/>
</dbReference>
<evidence type="ECO:0000259" key="1">
    <source>
        <dbReference type="Pfam" id="PF00296"/>
    </source>
</evidence>
<evidence type="ECO:0000313" key="3">
    <source>
        <dbReference type="Proteomes" id="UP001500729"/>
    </source>
</evidence>
<comment type="caution">
    <text evidence="2">The sequence shown here is derived from an EMBL/GenBank/DDBJ whole genome shotgun (WGS) entry which is preliminary data.</text>
</comment>
<accession>A0ABP3NEJ4</accession>
<reference evidence="3" key="1">
    <citation type="journal article" date="2019" name="Int. J. Syst. Evol. Microbiol.">
        <title>The Global Catalogue of Microorganisms (GCM) 10K type strain sequencing project: providing services to taxonomists for standard genome sequencing and annotation.</title>
        <authorList>
            <consortium name="The Broad Institute Genomics Platform"/>
            <consortium name="The Broad Institute Genome Sequencing Center for Infectious Disease"/>
            <person name="Wu L."/>
            <person name="Ma J."/>
        </authorList>
    </citation>
    <scope>NUCLEOTIDE SEQUENCE [LARGE SCALE GENOMIC DNA]</scope>
    <source>
        <strain evidence="3">JCM 10303</strain>
    </source>
</reference>
<feature type="domain" description="Luciferase-like" evidence="1">
    <location>
        <begin position="11"/>
        <end position="228"/>
    </location>
</feature>
<dbReference type="RefSeq" id="WP_009946389.1">
    <property type="nucleotide sequence ID" value="NZ_BAAAGS010000031.1"/>
</dbReference>